<keyword evidence="2" id="KW-1185">Reference proteome</keyword>
<dbReference type="AlphaFoldDB" id="A0A3M7SFV7"/>
<evidence type="ECO:0000313" key="1">
    <source>
        <dbReference type="EMBL" id="RNA34683.1"/>
    </source>
</evidence>
<reference evidence="1 2" key="1">
    <citation type="journal article" date="2018" name="Sci. Rep.">
        <title>Genomic signatures of local adaptation to the degree of environmental predictability in rotifers.</title>
        <authorList>
            <person name="Franch-Gras L."/>
            <person name="Hahn C."/>
            <person name="Garcia-Roger E.M."/>
            <person name="Carmona M.J."/>
            <person name="Serra M."/>
            <person name="Gomez A."/>
        </authorList>
    </citation>
    <scope>NUCLEOTIDE SEQUENCE [LARGE SCALE GENOMIC DNA]</scope>
    <source>
        <strain evidence="1">HYR1</strain>
    </source>
</reference>
<accession>A0A3M7SFV7</accession>
<protein>
    <submittedName>
        <fullName evidence="1">Uncharacterized protein</fullName>
    </submittedName>
</protein>
<gene>
    <name evidence="1" type="ORF">BpHYR1_035173</name>
</gene>
<dbReference type="Proteomes" id="UP000276133">
    <property type="component" value="Unassembled WGS sequence"/>
</dbReference>
<organism evidence="1 2">
    <name type="scientific">Brachionus plicatilis</name>
    <name type="common">Marine rotifer</name>
    <name type="synonym">Brachionus muelleri</name>
    <dbReference type="NCBI Taxonomy" id="10195"/>
    <lineage>
        <taxon>Eukaryota</taxon>
        <taxon>Metazoa</taxon>
        <taxon>Spiralia</taxon>
        <taxon>Gnathifera</taxon>
        <taxon>Rotifera</taxon>
        <taxon>Eurotatoria</taxon>
        <taxon>Monogononta</taxon>
        <taxon>Pseudotrocha</taxon>
        <taxon>Ploima</taxon>
        <taxon>Brachionidae</taxon>
        <taxon>Brachionus</taxon>
    </lineage>
</organism>
<proteinExistence type="predicted"/>
<comment type="caution">
    <text evidence="1">The sequence shown here is derived from an EMBL/GenBank/DDBJ whole genome shotgun (WGS) entry which is preliminary data.</text>
</comment>
<name>A0A3M7SFV7_BRAPC</name>
<dbReference type="EMBL" id="REGN01001438">
    <property type="protein sequence ID" value="RNA34683.1"/>
    <property type="molecule type" value="Genomic_DNA"/>
</dbReference>
<evidence type="ECO:0000313" key="2">
    <source>
        <dbReference type="Proteomes" id="UP000276133"/>
    </source>
</evidence>
<sequence>MADKMSIKTIFCNDIHSSIKHCITPFSPIFTPFSVPQALCQIASTTFGNWVQQFIALFVIKFFIFQLAYECGV</sequence>